<dbReference type="Proteomes" id="UP000235786">
    <property type="component" value="Unassembled WGS sequence"/>
</dbReference>
<feature type="compositionally biased region" description="Low complexity" evidence="1">
    <location>
        <begin position="275"/>
        <end position="286"/>
    </location>
</feature>
<dbReference type="OrthoDB" id="3526958at2759"/>
<keyword evidence="3" id="KW-1185">Reference proteome</keyword>
<evidence type="ECO:0000256" key="1">
    <source>
        <dbReference type="SAM" id="MobiDB-lite"/>
    </source>
</evidence>
<reference evidence="2 3" key="1">
    <citation type="submission" date="2016-04" db="EMBL/GenBank/DDBJ databases">
        <title>A degradative enzymes factory behind the ericoid mycorrhizal symbiosis.</title>
        <authorList>
            <consortium name="DOE Joint Genome Institute"/>
            <person name="Martino E."/>
            <person name="Morin E."/>
            <person name="Grelet G."/>
            <person name="Kuo A."/>
            <person name="Kohler A."/>
            <person name="Daghino S."/>
            <person name="Barry K."/>
            <person name="Choi C."/>
            <person name="Cichocki N."/>
            <person name="Clum A."/>
            <person name="Copeland A."/>
            <person name="Hainaut M."/>
            <person name="Haridas S."/>
            <person name="Labutti K."/>
            <person name="Lindquist E."/>
            <person name="Lipzen A."/>
            <person name="Khouja H.-R."/>
            <person name="Murat C."/>
            <person name="Ohm R."/>
            <person name="Olson A."/>
            <person name="Spatafora J."/>
            <person name="Veneault-Fourrey C."/>
            <person name="Henrissat B."/>
            <person name="Grigoriev I."/>
            <person name="Martin F."/>
            <person name="Perotto S."/>
        </authorList>
    </citation>
    <scope>NUCLEOTIDE SEQUENCE [LARGE SCALE GENOMIC DNA]</scope>
    <source>
        <strain evidence="2 3">F</strain>
    </source>
</reference>
<accession>A0A2J6S385</accession>
<evidence type="ECO:0000313" key="3">
    <source>
        <dbReference type="Proteomes" id="UP000235786"/>
    </source>
</evidence>
<dbReference type="AlphaFoldDB" id="A0A2J6S385"/>
<dbReference type="EMBL" id="KZ613940">
    <property type="protein sequence ID" value="PMD45221.1"/>
    <property type="molecule type" value="Genomic_DNA"/>
</dbReference>
<feature type="compositionally biased region" description="Basic residues" evidence="1">
    <location>
        <begin position="490"/>
        <end position="505"/>
    </location>
</feature>
<feature type="compositionally biased region" description="Polar residues" evidence="1">
    <location>
        <begin position="56"/>
        <end position="83"/>
    </location>
</feature>
<feature type="region of interest" description="Disordered" evidence="1">
    <location>
        <begin position="1"/>
        <end position="112"/>
    </location>
</feature>
<feature type="region of interest" description="Disordered" evidence="1">
    <location>
        <begin position="267"/>
        <end position="286"/>
    </location>
</feature>
<sequence length="565" mass="62481">MSSKMFAHETGPLGSEERARTTKTSGNNVSHEERYRGLVKSTPSKSTRITLRGTKPVTSTRPPWNSGSLSPTTSKTPTAQPSARTLPRKLPSRGLLPTQENSSQSEQKNCRNNDIAATVSGTNITKELRCALAGSQLLQDGIEEKSFNDSDMFTSPRLKLPLSSPAQIKCDPAIIACGPRITDRDTILRPDTNTSIIVPMDSPEKIEKGDHLEYFRKTLGRLKKVDRKAIRELLRCLKNLDSDEEQTTESKRASKAALKMSSKFSQHGKVSQVHSKTSNVTSTVSNTGKGLNVASTVPKNRKASLRVPSTFSNTGILNPLAPAFREFAPKQEPIWINTFQTPTIIEQEDDGFRDFCRANNFIPLVPVPISSMNSLTTPYVTFKPDPIFTSAIPFNDKGPILPIIPGAQIQSLGNNMKTSAHDFISLLEETSEPVEEDAYREAKALDPAWGGQILENFVKKYPLTGRLKSDLSASKHITDSKAAATVQQKPKPKAERKVRKAKPHSRAAEIQQKLEMTMLQQREKNAPLAPAHKVKATEIQQRLEIMLFMLKEQKALESFSKLVCS</sequence>
<organism evidence="2 3">
    <name type="scientific">Hyaloscypha variabilis (strain UAMH 11265 / GT02V1 / F)</name>
    <name type="common">Meliniomyces variabilis</name>
    <dbReference type="NCBI Taxonomy" id="1149755"/>
    <lineage>
        <taxon>Eukaryota</taxon>
        <taxon>Fungi</taxon>
        <taxon>Dikarya</taxon>
        <taxon>Ascomycota</taxon>
        <taxon>Pezizomycotina</taxon>
        <taxon>Leotiomycetes</taxon>
        <taxon>Helotiales</taxon>
        <taxon>Hyaloscyphaceae</taxon>
        <taxon>Hyaloscypha</taxon>
        <taxon>Hyaloscypha variabilis</taxon>
    </lineage>
</organism>
<protein>
    <submittedName>
        <fullName evidence="2">Uncharacterized protein</fullName>
    </submittedName>
</protein>
<name>A0A2J6S385_HYAVF</name>
<feature type="region of interest" description="Disordered" evidence="1">
    <location>
        <begin position="480"/>
        <end position="507"/>
    </location>
</feature>
<proteinExistence type="predicted"/>
<evidence type="ECO:0000313" key="2">
    <source>
        <dbReference type="EMBL" id="PMD45221.1"/>
    </source>
</evidence>
<feature type="compositionally biased region" description="Polar residues" evidence="1">
    <location>
        <begin position="98"/>
        <end position="112"/>
    </location>
</feature>
<gene>
    <name evidence="2" type="ORF">L207DRAFT_562450</name>
</gene>